<name>A0ACD3ZNJ5_FUSSC</name>
<accession>A0ACD3ZNJ5</accession>
<keyword evidence="2" id="KW-1185">Reference proteome</keyword>
<reference evidence="1" key="1">
    <citation type="submission" date="2021-11" db="EMBL/GenBank/DDBJ databases">
        <title>Fusarium solani-melongenae Genome sequencing and assembly.</title>
        <authorList>
            <person name="Xie S."/>
            <person name="Huang L."/>
            <person name="Zhang X."/>
        </authorList>
    </citation>
    <scope>NUCLEOTIDE SEQUENCE</scope>
    <source>
        <strain evidence="1">CRI 24-3</strain>
    </source>
</reference>
<evidence type="ECO:0000313" key="1">
    <source>
        <dbReference type="EMBL" id="UPL02801.1"/>
    </source>
</evidence>
<sequence length="385" mass="43331">METRKPTASATKASTTRVRKPPTSTSGLGRWNREMLNRLTIALKQDPEADMVTLLTPAYSKKLQSLKKTDPLSSSNSAAGTAPRDHDIRAQLNGTDLSTVICKPSAELEALLREDLSLSENLVNLLIDSEVLYSDGAGSVMVFKLNETLVAKTISERAALTEHYSLKFLQENLPSFPAPRPHGLVCVGHFHLLFTTFIPGQDLEKRWPQLNRTQKQHIADQLDALFSQLRSLPHPNSTPLGGVYGDGCKDRRRYLRASTKSIMNDEEFQDFIFSGPETASALYIKLLRDLLPKPEAKIVFTHGDIRPANIIVQEGKDEKWLVTSVIDWEASGFYPEYWECIKAVNNLTPSDNTDWYQYLPDQLSSNGYPTHWLVDRLWDRSMVNS</sequence>
<gene>
    <name evidence="1" type="ORF">LCI18_013735</name>
</gene>
<organism evidence="1 2">
    <name type="scientific">Fusarium solani subsp. cucurbitae</name>
    <name type="common">Neocosmosporum cucurbitae</name>
    <dbReference type="NCBI Taxonomy" id="2747967"/>
    <lineage>
        <taxon>Eukaryota</taxon>
        <taxon>Fungi</taxon>
        <taxon>Dikarya</taxon>
        <taxon>Ascomycota</taxon>
        <taxon>Pezizomycotina</taxon>
        <taxon>Sordariomycetes</taxon>
        <taxon>Hypocreomycetidae</taxon>
        <taxon>Hypocreales</taxon>
        <taxon>Nectriaceae</taxon>
        <taxon>Fusarium</taxon>
        <taxon>Fusarium solani species complex</taxon>
    </lineage>
</organism>
<protein>
    <submittedName>
        <fullName evidence="1">Uncharacterized protein</fullName>
    </submittedName>
</protein>
<dbReference type="Proteomes" id="UP000830768">
    <property type="component" value="Chromosome 12"/>
</dbReference>
<dbReference type="EMBL" id="CP090040">
    <property type="protein sequence ID" value="UPL02801.1"/>
    <property type="molecule type" value="Genomic_DNA"/>
</dbReference>
<proteinExistence type="predicted"/>
<evidence type="ECO:0000313" key="2">
    <source>
        <dbReference type="Proteomes" id="UP000830768"/>
    </source>
</evidence>